<evidence type="ECO:0008006" key="4">
    <source>
        <dbReference type="Google" id="ProtNLM"/>
    </source>
</evidence>
<feature type="chain" id="PRO_5032313084" description="Lipoprotein" evidence="1">
    <location>
        <begin position="23"/>
        <end position="808"/>
    </location>
</feature>
<evidence type="ECO:0000313" key="3">
    <source>
        <dbReference type="Proteomes" id="UP000593915"/>
    </source>
</evidence>
<keyword evidence="1" id="KW-0732">Signal</keyword>
<dbReference type="AlphaFoldDB" id="A0A7S6WPK3"/>
<name>A0A7S6WPK3_9SPIR</name>
<dbReference type="EMBL" id="CP061839">
    <property type="protein sequence ID" value="QOW60897.1"/>
    <property type="molecule type" value="Genomic_DNA"/>
</dbReference>
<gene>
    <name evidence="2" type="ORF">IFE08_00230</name>
</gene>
<sequence>MKKILCFALLFTLLFTSCKLLMQEDYGTVIIDLEGKGERAVGANGLPELSSASMKIEIIDSRGGSIVKYLEENEAKVFQGNFIVGSELTVRVSLFTGSAVWAGNAGLTVAEGNNTVNLKLSKNAVFFKPFGFSVIKKGSSATYDITMPEGTIKITGASYFSTDNPEFCRDGKARLYVAYKTSSAPVNWKLERYNSDGSGKKEITLPSVLSTNYTVKLAYDIKTGKTYLYCTDGSSNKFYPIGEDTVLSEINGGTLQGAYIAVYNGYLFTVKTNELYMYKINGSSLSSVGSQKSLPGVKVAGSDKSVHCRDVFIKDNKIYILFTLSSITGSPYYSLGGIIEYAYTEEGIEDRPPNQYGFTDGLAPENNIIHTPENDFYGAVQVLGFEDDNIYIADEGFNNFNTSPPPITYSHVNRLAVFNTVTGNLSFKSTDYKWFLEAAAQAPVPGGKVLLLAKNTDTDKGFVYYQKNEGEYNGLTQPLISSDNINEVPTDVFCCDINTSAPDDDISRYLYVVWKVNNKYIIRGYLWLKDSLEYSNSFYEKDTLLNKPITAIAVCTSNSDRYLYYTYKDGSDTHIKRLKWTTSITFASASNDTNYPVTIADVGDSKYFCTALAASKDGVFAAIKSVDNENTPTTYSADIRKYKHTGISFYDGERSYISESIPSSTPADDFRLVEISDMQVKNDILYGVSVKKTGKLNNSGTTRVFTSGKLFKIENLSSAFNSSTTIIDLWNGGTETEGFAPYRIISGSENKLIIASDGYYGNKNLSPKVQNKNKVLNFSYPYNTPDVKDTEAKFSKELSLSVNEFDWK</sequence>
<reference evidence="2 3" key="1">
    <citation type="submission" date="2020-09" db="EMBL/GenBank/DDBJ databases">
        <title>Characterization of Treponema spp. from bovine digital dermatitis in Korea.</title>
        <authorList>
            <person name="Espiritu H.M."/>
            <person name="Cho Y.I."/>
            <person name="Mamuad L."/>
        </authorList>
    </citation>
    <scope>NUCLEOTIDE SEQUENCE [LARGE SCALE GENOMIC DNA]</scope>
    <source>
        <strain evidence="2 3">KS1</strain>
    </source>
</reference>
<evidence type="ECO:0000256" key="1">
    <source>
        <dbReference type="SAM" id="SignalP"/>
    </source>
</evidence>
<dbReference type="RefSeq" id="WP_194076333.1">
    <property type="nucleotide sequence ID" value="NZ_CP061839.1"/>
</dbReference>
<proteinExistence type="predicted"/>
<dbReference type="Proteomes" id="UP000593915">
    <property type="component" value="Chromosome"/>
</dbReference>
<organism evidence="2 3">
    <name type="scientific">Treponema pedis</name>
    <dbReference type="NCBI Taxonomy" id="409322"/>
    <lineage>
        <taxon>Bacteria</taxon>
        <taxon>Pseudomonadati</taxon>
        <taxon>Spirochaetota</taxon>
        <taxon>Spirochaetia</taxon>
        <taxon>Spirochaetales</taxon>
        <taxon>Treponemataceae</taxon>
        <taxon>Treponema</taxon>
    </lineage>
</organism>
<feature type="signal peptide" evidence="1">
    <location>
        <begin position="1"/>
        <end position="22"/>
    </location>
</feature>
<dbReference type="PROSITE" id="PS51257">
    <property type="entry name" value="PROKAR_LIPOPROTEIN"/>
    <property type="match status" value="1"/>
</dbReference>
<evidence type="ECO:0000313" key="2">
    <source>
        <dbReference type="EMBL" id="QOW60897.1"/>
    </source>
</evidence>
<accession>A0A7S6WPK3</accession>
<protein>
    <recommendedName>
        <fullName evidence="4">Lipoprotein</fullName>
    </recommendedName>
</protein>